<dbReference type="AlphaFoldDB" id="A0A644XQ45"/>
<gene>
    <name evidence="1" type="ORF">SDC9_62591</name>
</gene>
<reference evidence="1" key="1">
    <citation type="submission" date="2019-08" db="EMBL/GenBank/DDBJ databases">
        <authorList>
            <person name="Kucharzyk K."/>
            <person name="Murdoch R.W."/>
            <person name="Higgins S."/>
            <person name="Loffler F."/>
        </authorList>
    </citation>
    <scope>NUCLEOTIDE SEQUENCE</scope>
</reference>
<evidence type="ECO:0008006" key="2">
    <source>
        <dbReference type="Google" id="ProtNLM"/>
    </source>
</evidence>
<accession>A0A644XQ45</accession>
<organism evidence="1">
    <name type="scientific">bioreactor metagenome</name>
    <dbReference type="NCBI Taxonomy" id="1076179"/>
    <lineage>
        <taxon>unclassified sequences</taxon>
        <taxon>metagenomes</taxon>
        <taxon>ecological metagenomes</taxon>
    </lineage>
</organism>
<evidence type="ECO:0000313" key="1">
    <source>
        <dbReference type="EMBL" id="MPM16214.1"/>
    </source>
</evidence>
<comment type="caution">
    <text evidence="1">The sequence shown here is derived from an EMBL/GenBank/DDBJ whole genome shotgun (WGS) entry which is preliminary data.</text>
</comment>
<name>A0A644XQ45_9ZZZZ</name>
<dbReference type="EMBL" id="VSSQ01002571">
    <property type="protein sequence ID" value="MPM16214.1"/>
    <property type="molecule type" value="Genomic_DNA"/>
</dbReference>
<dbReference type="PROSITE" id="PS51257">
    <property type="entry name" value="PROKAR_LIPOPROTEIN"/>
    <property type="match status" value="1"/>
</dbReference>
<proteinExistence type="predicted"/>
<sequence length="74" mass="7644">MKKVLLFVALVATIGFASCTNKQAEAEKARLDSLAEVARLDSIAAVEQAKADSIAAAAAAADTLAQPEEKAEVK</sequence>
<protein>
    <recommendedName>
        <fullName evidence="2">Lipoprotein</fullName>
    </recommendedName>
</protein>